<keyword evidence="2" id="KW-1185">Reference proteome</keyword>
<sequence length="107" mass="12152">MAIKRMPHHDLEAVKSKFARVKTLEATRAAIMSARALGYSLDNIVEAVQALETGDFVKSETAHSPPNSKIWHDTYYLPWDNRWLYLKFAGETLIDVVLTSFKEAVND</sequence>
<dbReference type="CDD" id="cd12869">
    <property type="entry name" value="MqsR"/>
    <property type="match status" value="1"/>
</dbReference>
<dbReference type="RefSeq" id="WP_046762238.1">
    <property type="nucleotide sequence ID" value="NZ_LBIC01000001.1"/>
</dbReference>
<dbReference type="Pfam" id="PF15723">
    <property type="entry name" value="MqsR_toxin"/>
    <property type="match status" value="1"/>
</dbReference>
<dbReference type="Proteomes" id="UP000033874">
    <property type="component" value="Unassembled WGS sequence"/>
</dbReference>
<organism evidence="1 2">
    <name type="scientific">Sphingobium chungbukense</name>
    <dbReference type="NCBI Taxonomy" id="56193"/>
    <lineage>
        <taxon>Bacteria</taxon>
        <taxon>Pseudomonadati</taxon>
        <taxon>Pseudomonadota</taxon>
        <taxon>Alphaproteobacteria</taxon>
        <taxon>Sphingomonadales</taxon>
        <taxon>Sphingomonadaceae</taxon>
        <taxon>Sphingobium</taxon>
    </lineage>
</organism>
<reference evidence="1 2" key="1">
    <citation type="submission" date="2015-04" db="EMBL/GenBank/DDBJ databases">
        <title>Genome sequence of aromatic hydrocarbons-degrading Sphingobium chungbukense DJ77.</title>
        <authorList>
            <person name="Kim Y.-C."/>
            <person name="Chae J.-C."/>
        </authorList>
    </citation>
    <scope>NUCLEOTIDE SEQUENCE [LARGE SCALE GENOMIC DNA]</scope>
    <source>
        <strain evidence="1 2">DJ77</strain>
    </source>
</reference>
<accession>A0A0M3AVF2</accession>
<dbReference type="InterPro" id="IPR031451">
    <property type="entry name" value="MqsR_toxin"/>
</dbReference>
<dbReference type="AlphaFoldDB" id="A0A0M3AVF2"/>
<name>A0A0M3AVF2_9SPHN</name>
<gene>
    <name evidence="1" type="ORF">YP76_03815</name>
</gene>
<dbReference type="InterPro" id="IPR038493">
    <property type="entry name" value="MqsR_sf"/>
</dbReference>
<dbReference type="Gene3D" id="3.30.2310.40">
    <property type="match status" value="1"/>
</dbReference>
<dbReference type="EMBL" id="LBIC01000001">
    <property type="protein sequence ID" value="KKW93800.1"/>
    <property type="molecule type" value="Genomic_DNA"/>
</dbReference>
<protein>
    <submittedName>
        <fullName evidence="1">Uncharacterized protein</fullName>
    </submittedName>
</protein>
<dbReference type="STRING" id="56193.YP76_03815"/>
<evidence type="ECO:0000313" key="1">
    <source>
        <dbReference type="EMBL" id="KKW93800.1"/>
    </source>
</evidence>
<dbReference type="GO" id="GO:0044010">
    <property type="term" value="P:single-species biofilm formation"/>
    <property type="evidence" value="ECO:0007669"/>
    <property type="project" value="InterPro"/>
</dbReference>
<proteinExistence type="predicted"/>
<comment type="caution">
    <text evidence="1">The sequence shown here is derived from an EMBL/GenBank/DDBJ whole genome shotgun (WGS) entry which is preliminary data.</text>
</comment>
<dbReference type="GO" id="GO:0009372">
    <property type="term" value="P:quorum sensing"/>
    <property type="evidence" value="ECO:0007669"/>
    <property type="project" value="InterPro"/>
</dbReference>
<dbReference type="GO" id="GO:0017148">
    <property type="term" value="P:negative regulation of translation"/>
    <property type="evidence" value="ECO:0007669"/>
    <property type="project" value="InterPro"/>
</dbReference>
<dbReference type="PATRIC" id="fig|56193.3.peg.781"/>
<evidence type="ECO:0000313" key="2">
    <source>
        <dbReference type="Proteomes" id="UP000033874"/>
    </source>
</evidence>